<accession>A0A7R9EZ22</accession>
<gene>
    <name evidence="2" type="ORF">TBIB3V08_LOCUS5510</name>
</gene>
<evidence type="ECO:0000313" key="2">
    <source>
        <dbReference type="EMBL" id="CAD7443097.1"/>
    </source>
</evidence>
<keyword evidence="1" id="KW-1133">Transmembrane helix</keyword>
<keyword evidence="1" id="KW-0472">Membrane</keyword>
<protein>
    <submittedName>
        <fullName evidence="2">Uncharacterized protein</fullName>
    </submittedName>
</protein>
<organism evidence="2">
    <name type="scientific">Timema bartmani</name>
    <dbReference type="NCBI Taxonomy" id="61472"/>
    <lineage>
        <taxon>Eukaryota</taxon>
        <taxon>Metazoa</taxon>
        <taxon>Ecdysozoa</taxon>
        <taxon>Arthropoda</taxon>
        <taxon>Hexapoda</taxon>
        <taxon>Insecta</taxon>
        <taxon>Pterygota</taxon>
        <taxon>Neoptera</taxon>
        <taxon>Polyneoptera</taxon>
        <taxon>Phasmatodea</taxon>
        <taxon>Timematodea</taxon>
        <taxon>Timematoidea</taxon>
        <taxon>Timematidae</taxon>
        <taxon>Timema</taxon>
    </lineage>
</organism>
<dbReference type="AlphaFoldDB" id="A0A7R9EZ22"/>
<dbReference type="EMBL" id="OD565982">
    <property type="protein sequence ID" value="CAD7443097.1"/>
    <property type="molecule type" value="Genomic_DNA"/>
</dbReference>
<proteinExistence type="predicted"/>
<dbReference type="SUPFAM" id="SSF52047">
    <property type="entry name" value="RNI-like"/>
    <property type="match status" value="1"/>
</dbReference>
<reference evidence="2" key="1">
    <citation type="submission" date="2020-11" db="EMBL/GenBank/DDBJ databases">
        <authorList>
            <person name="Tran Van P."/>
        </authorList>
    </citation>
    <scope>NUCLEOTIDE SEQUENCE</scope>
</reference>
<dbReference type="Gene3D" id="3.80.10.10">
    <property type="entry name" value="Ribonuclease Inhibitor"/>
    <property type="match status" value="1"/>
</dbReference>
<dbReference type="InterPro" id="IPR032675">
    <property type="entry name" value="LRR_dom_sf"/>
</dbReference>
<sequence>MTDDVIASIADNCPAISVLNIGGVRSITDTSMKCLAKLEHLTSLNISHSETHKASSKSQILLVTYTVYLIIIMTCFKSLA</sequence>
<feature type="transmembrane region" description="Helical" evidence="1">
    <location>
        <begin position="60"/>
        <end position="79"/>
    </location>
</feature>
<keyword evidence="1" id="KW-0812">Transmembrane</keyword>
<name>A0A7R9EZ22_9NEOP</name>
<evidence type="ECO:0000256" key="1">
    <source>
        <dbReference type="SAM" id="Phobius"/>
    </source>
</evidence>